<dbReference type="InterPro" id="IPR029063">
    <property type="entry name" value="SAM-dependent_MTases_sf"/>
</dbReference>
<comment type="caution">
    <text evidence="7">The sequence shown here is derived from an EMBL/GenBank/DDBJ whole genome shotgun (WGS) entry which is preliminary data.</text>
</comment>
<comment type="subcellular location">
    <subcellularLocation>
        <location evidence="6">Cytoplasm</location>
    </subcellularLocation>
</comment>
<evidence type="ECO:0000256" key="3">
    <source>
        <dbReference type="ARBA" id="ARBA00022603"/>
    </source>
</evidence>
<evidence type="ECO:0000256" key="5">
    <source>
        <dbReference type="ARBA" id="ARBA00022691"/>
    </source>
</evidence>
<dbReference type="EMBL" id="JACNJN010000086">
    <property type="protein sequence ID" value="MBC8334978.1"/>
    <property type="molecule type" value="Genomic_DNA"/>
</dbReference>
<protein>
    <recommendedName>
        <fullName evidence="6">Ribosomal RNA small subunit methyltransferase G</fullName>
        <ecNumber evidence="6">2.1.1.-</ecNumber>
    </recommendedName>
    <alternativeName>
        <fullName evidence="6">16S rRNA 7-methylguanosine methyltransferase</fullName>
        <shortName evidence="6">16S rRNA m7G methyltransferase</shortName>
    </alternativeName>
</protein>
<dbReference type="AlphaFoldDB" id="A0A8J6TET4"/>
<dbReference type="InterPro" id="IPR003682">
    <property type="entry name" value="rRNA_ssu_MeTfrase_G"/>
</dbReference>
<dbReference type="PANTHER" id="PTHR31760:SF0">
    <property type="entry name" value="S-ADENOSYL-L-METHIONINE-DEPENDENT METHYLTRANSFERASES SUPERFAMILY PROTEIN"/>
    <property type="match status" value="1"/>
</dbReference>
<dbReference type="GO" id="GO:0070043">
    <property type="term" value="F:rRNA (guanine-N7-)-methyltransferase activity"/>
    <property type="evidence" value="ECO:0007669"/>
    <property type="project" value="UniProtKB-UniRule"/>
</dbReference>
<keyword evidence="1 6" id="KW-0963">Cytoplasm</keyword>
<keyword evidence="4 6" id="KW-0808">Transferase</keyword>
<comment type="similarity">
    <text evidence="6">Belongs to the methyltransferase superfamily. RNA methyltransferase RsmG family.</text>
</comment>
<name>A0A8J6TET4_9CHLR</name>
<dbReference type="Proteomes" id="UP000614469">
    <property type="component" value="Unassembled WGS sequence"/>
</dbReference>
<dbReference type="Pfam" id="PF02527">
    <property type="entry name" value="GidB"/>
    <property type="match status" value="1"/>
</dbReference>
<evidence type="ECO:0000256" key="4">
    <source>
        <dbReference type="ARBA" id="ARBA00022679"/>
    </source>
</evidence>
<dbReference type="GO" id="GO:0005829">
    <property type="term" value="C:cytosol"/>
    <property type="evidence" value="ECO:0007669"/>
    <property type="project" value="TreeGrafter"/>
</dbReference>
<dbReference type="PANTHER" id="PTHR31760">
    <property type="entry name" value="S-ADENOSYL-L-METHIONINE-DEPENDENT METHYLTRANSFERASES SUPERFAMILY PROTEIN"/>
    <property type="match status" value="1"/>
</dbReference>
<evidence type="ECO:0000313" key="7">
    <source>
        <dbReference type="EMBL" id="MBC8334978.1"/>
    </source>
</evidence>
<evidence type="ECO:0000256" key="1">
    <source>
        <dbReference type="ARBA" id="ARBA00022490"/>
    </source>
</evidence>
<comment type="caution">
    <text evidence="6">Lacks conserved residue(s) required for the propagation of feature annotation.</text>
</comment>
<dbReference type="FunFam" id="3.40.50.150:FF:000041">
    <property type="entry name" value="Ribosomal RNA small subunit methyltransferase G"/>
    <property type="match status" value="1"/>
</dbReference>
<gene>
    <name evidence="6 7" type="primary">rsmG</name>
    <name evidence="7" type="ORF">H8E29_06930</name>
</gene>
<keyword evidence="5 6" id="KW-0949">S-adenosyl-L-methionine</keyword>
<evidence type="ECO:0000256" key="6">
    <source>
        <dbReference type="HAMAP-Rule" id="MF_00074"/>
    </source>
</evidence>
<dbReference type="EC" id="2.1.1.-" evidence="6"/>
<accession>A0A8J6TET4</accession>
<sequence length="236" mass="26087">MQKLVQNAQELFGIQLTNKQVIALSIYERELLIWNEKISLTAIRDEEGIRCKHFLDSFSCVLAWGADPPKTLVDIGTGAGFPGIPLKILYPRLKLTLVESVAKKANFCRHIVETLHLEDVNVIQSRAETLGQHPKHRESYDWALARAVAKLSVLSEYLLPLVKVGGTMLAQKGESGPAETHAAENALTILGGHLRQVIPVTLPSVVEERYLVLADKVGTTPSQYPRREGVPAKRAL</sequence>
<dbReference type="Gene3D" id="3.40.50.150">
    <property type="entry name" value="Vaccinia Virus protein VP39"/>
    <property type="match status" value="1"/>
</dbReference>
<feature type="binding site" evidence="6">
    <location>
        <position position="76"/>
    </location>
    <ligand>
        <name>S-adenosyl-L-methionine</name>
        <dbReference type="ChEBI" id="CHEBI:59789"/>
    </ligand>
</feature>
<comment type="function">
    <text evidence="6">Specifically methylates the N7 position of a guanine in 16S rRNA.</text>
</comment>
<evidence type="ECO:0000256" key="2">
    <source>
        <dbReference type="ARBA" id="ARBA00022552"/>
    </source>
</evidence>
<organism evidence="7 8">
    <name type="scientific">Candidatus Desulfolinea nitratireducens</name>
    <dbReference type="NCBI Taxonomy" id="2841698"/>
    <lineage>
        <taxon>Bacteria</taxon>
        <taxon>Bacillati</taxon>
        <taxon>Chloroflexota</taxon>
        <taxon>Anaerolineae</taxon>
        <taxon>Anaerolineales</taxon>
        <taxon>Anaerolineales incertae sedis</taxon>
        <taxon>Candidatus Desulfolinea</taxon>
    </lineage>
</organism>
<proteinExistence type="inferred from homology"/>
<reference evidence="7 8" key="1">
    <citation type="submission" date="2020-08" db="EMBL/GenBank/DDBJ databases">
        <title>Bridging the membrane lipid divide: bacteria of the FCB group superphylum have the potential to synthesize archaeal ether lipids.</title>
        <authorList>
            <person name="Villanueva L."/>
            <person name="Von Meijenfeldt F.A.B."/>
            <person name="Westbye A.B."/>
            <person name="Yadav S."/>
            <person name="Hopmans E.C."/>
            <person name="Dutilh B.E."/>
            <person name="Sinninghe Damste J.S."/>
        </authorList>
    </citation>
    <scope>NUCLEOTIDE SEQUENCE [LARGE SCALE GENOMIC DNA]</scope>
    <source>
        <strain evidence="7">NIOZ-UU36</strain>
    </source>
</reference>
<feature type="binding site" evidence="6">
    <location>
        <position position="81"/>
    </location>
    <ligand>
        <name>S-adenosyl-L-methionine</name>
        <dbReference type="ChEBI" id="CHEBI:59789"/>
    </ligand>
</feature>
<keyword evidence="2 6" id="KW-0698">rRNA processing</keyword>
<dbReference type="NCBIfam" id="TIGR00138">
    <property type="entry name" value="rsmG_gidB"/>
    <property type="match status" value="1"/>
</dbReference>
<feature type="binding site" evidence="6">
    <location>
        <position position="146"/>
    </location>
    <ligand>
        <name>S-adenosyl-L-methionine</name>
        <dbReference type="ChEBI" id="CHEBI:59789"/>
    </ligand>
</feature>
<dbReference type="SUPFAM" id="SSF53335">
    <property type="entry name" value="S-adenosyl-L-methionine-dependent methyltransferases"/>
    <property type="match status" value="1"/>
</dbReference>
<feature type="binding site" evidence="6">
    <location>
        <begin position="127"/>
        <end position="128"/>
    </location>
    <ligand>
        <name>S-adenosyl-L-methionine</name>
        <dbReference type="ChEBI" id="CHEBI:59789"/>
    </ligand>
</feature>
<dbReference type="PIRSF" id="PIRSF003078">
    <property type="entry name" value="GidB"/>
    <property type="match status" value="1"/>
</dbReference>
<keyword evidence="3 6" id="KW-0489">Methyltransferase</keyword>
<dbReference type="HAMAP" id="MF_00074">
    <property type="entry name" value="16SrRNA_methyltr_G"/>
    <property type="match status" value="1"/>
</dbReference>
<evidence type="ECO:0000313" key="8">
    <source>
        <dbReference type="Proteomes" id="UP000614469"/>
    </source>
</evidence>